<dbReference type="PANTHER" id="PTHR11690:SF248">
    <property type="entry name" value="PICKPOCKET 17, ISOFORM A"/>
    <property type="match status" value="1"/>
</dbReference>
<gene>
    <name evidence="13" type="ORF">CTOB1V02_LOCUS12161</name>
</gene>
<keyword evidence="8 12" id="KW-0406">Ion transport</keyword>
<dbReference type="GO" id="GO:0005886">
    <property type="term" value="C:plasma membrane"/>
    <property type="evidence" value="ECO:0007669"/>
    <property type="project" value="TreeGrafter"/>
</dbReference>
<keyword evidence="10 12" id="KW-0739">Sodium transport</keyword>
<keyword evidence="11 12" id="KW-0407">Ion channel</keyword>
<sequence>MFSLWQIWTAVDVFMEVPRATSIRVVQKRSLPFPAVTICPLAPYKTKRYYKDLQSNASTAVFQDSLKIIQEIDLALKYIIYSPLDCSDPLIYIRDHLVLKGYTMSDKVKEFIKERLVAAAVAESERFDEYGDGYESNTSYYDSLLNTSYYDGDYDLYKDATIEYEGDPLGLLLLTVKQDMSDFIFALKFDANISDPDEIMFEASDVIESCQFKSQDCIDDFHRIDHPQWKNCFSFNHKYLRNTTTEDPLSRLTSAPGRAVRVALPSSFDFTTDGYEFLYFFDKQEGLKVLLKVDQLNYVDFLSEFPGYAVSVSDPTMAPDLNSNFIVEEAKTLDLALKMTEINLLEPGRGGSCLEADAWKDLFPDYTFRCDYQSTVCTQLEQILQTKRMCNCTKSNDILGTIVEEEGSADIDPCSKKHRDCVLNVLKDLMSTMDQKCPPECHKVEYSVTPQTMNTKGLSVAESILIKQMRENELPGPVQCLVEEAQIFSEETFESKFARLNVYYQQLVVEELKEDPIYTVLEFLFDWIGLAFHRMVSRKIDPAPAMDLRCGKKVLIACKSMKYKESPFSFKGWKYDT</sequence>
<evidence type="ECO:0000256" key="5">
    <source>
        <dbReference type="ARBA" id="ARBA00022692"/>
    </source>
</evidence>
<evidence type="ECO:0000256" key="8">
    <source>
        <dbReference type="ARBA" id="ARBA00023065"/>
    </source>
</evidence>
<organism evidence="13">
    <name type="scientific">Cyprideis torosa</name>
    <dbReference type="NCBI Taxonomy" id="163714"/>
    <lineage>
        <taxon>Eukaryota</taxon>
        <taxon>Metazoa</taxon>
        <taxon>Ecdysozoa</taxon>
        <taxon>Arthropoda</taxon>
        <taxon>Crustacea</taxon>
        <taxon>Oligostraca</taxon>
        <taxon>Ostracoda</taxon>
        <taxon>Podocopa</taxon>
        <taxon>Podocopida</taxon>
        <taxon>Cytherocopina</taxon>
        <taxon>Cytheroidea</taxon>
        <taxon>Cytherideidae</taxon>
        <taxon>Cyprideis</taxon>
    </lineage>
</organism>
<keyword evidence="7" id="KW-0915">Sodium</keyword>
<evidence type="ECO:0000256" key="2">
    <source>
        <dbReference type="ARBA" id="ARBA00007193"/>
    </source>
</evidence>
<evidence type="ECO:0000256" key="3">
    <source>
        <dbReference type="ARBA" id="ARBA00022448"/>
    </source>
</evidence>
<dbReference type="InterPro" id="IPR001873">
    <property type="entry name" value="ENaC"/>
</dbReference>
<keyword evidence="9" id="KW-0472">Membrane</keyword>
<name>A0A7R8ZTX8_9CRUS</name>
<evidence type="ECO:0000256" key="12">
    <source>
        <dbReference type="RuleBase" id="RU000679"/>
    </source>
</evidence>
<dbReference type="AlphaFoldDB" id="A0A7R8ZTX8"/>
<evidence type="ECO:0000256" key="10">
    <source>
        <dbReference type="ARBA" id="ARBA00023201"/>
    </source>
</evidence>
<comment type="similarity">
    <text evidence="2 12">Belongs to the amiloride-sensitive sodium channel (TC 1.A.6) family.</text>
</comment>
<evidence type="ECO:0000256" key="1">
    <source>
        <dbReference type="ARBA" id="ARBA00004141"/>
    </source>
</evidence>
<keyword evidence="6" id="KW-1133">Transmembrane helix</keyword>
<dbReference type="PRINTS" id="PR01078">
    <property type="entry name" value="AMINACHANNEL"/>
</dbReference>
<keyword evidence="3 12" id="KW-0813">Transport</keyword>
<accession>A0A7R8ZTX8</accession>
<protein>
    <submittedName>
        <fullName evidence="13">Uncharacterized protein</fullName>
    </submittedName>
</protein>
<dbReference type="EMBL" id="OB668418">
    <property type="protein sequence ID" value="CAD7234345.1"/>
    <property type="molecule type" value="Genomic_DNA"/>
</dbReference>
<dbReference type="OrthoDB" id="10064773at2759"/>
<keyword evidence="4 12" id="KW-0894">Sodium channel</keyword>
<reference evidence="13" key="1">
    <citation type="submission" date="2020-11" db="EMBL/GenBank/DDBJ databases">
        <authorList>
            <person name="Tran Van P."/>
        </authorList>
    </citation>
    <scope>NUCLEOTIDE SEQUENCE</scope>
</reference>
<dbReference type="PANTHER" id="PTHR11690">
    <property type="entry name" value="AMILORIDE-SENSITIVE SODIUM CHANNEL-RELATED"/>
    <property type="match status" value="1"/>
</dbReference>
<proteinExistence type="inferred from homology"/>
<comment type="subcellular location">
    <subcellularLocation>
        <location evidence="1">Membrane</location>
        <topology evidence="1">Multi-pass membrane protein</topology>
    </subcellularLocation>
</comment>
<evidence type="ECO:0000313" key="13">
    <source>
        <dbReference type="EMBL" id="CAD7234345.1"/>
    </source>
</evidence>
<evidence type="ECO:0000256" key="11">
    <source>
        <dbReference type="ARBA" id="ARBA00023303"/>
    </source>
</evidence>
<dbReference type="Pfam" id="PF00858">
    <property type="entry name" value="ASC"/>
    <property type="match status" value="1"/>
</dbReference>
<evidence type="ECO:0000256" key="4">
    <source>
        <dbReference type="ARBA" id="ARBA00022461"/>
    </source>
</evidence>
<evidence type="ECO:0000256" key="6">
    <source>
        <dbReference type="ARBA" id="ARBA00022989"/>
    </source>
</evidence>
<dbReference type="GO" id="GO:0015280">
    <property type="term" value="F:ligand-gated sodium channel activity"/>
    <property type="evidence" value="ECO:0007669"/>
    <property type="project" value="TreeGrafter"/>
</dbReference>
<dbReference type="Gene3D" id="2.60.470.10">
    <property type="entry name" value="Acid-sensing ion channels like domains"/>
    <property type="match status" value="1"/>
</dbReference>
<evidence type="ECO:0000256" key="7">
    <source>
        <dbReference type="ARBA" id="ARBA00023053"/>
    </source>
</evidence>
<keyword evidence="5 12" id="KW-0812">Transmembrane</keyword>
<evidence type="ECO:0000256" key="9">
    <source>
        <dbReference type="ARBA" id="ARBA00023136"/>
    </source>
</evidence>